<evidence type="ECO:0000256" key="1">
    <source>
        <dbReference type="ARBA" id="ARBA00022737"/>
    </source>
</evidence>
<keyword evidence="2" id="KW-1015">Disulfide bond</keyword>
<organism evidence="5 6">
    <name type="scientific">Stichopus japonicus</name>
    <name type="common">Sea cucumber</name>
    <dbReference type="NCBI Taxonomy" id="307972"/>
    <lineage>
        <taxon>Eukaryota</taxon>
        <taxon>Metazoa</taxon>
        <taxon>Echinodermata</taxon>
        <taxon>Eleutherozoa</taxon>
        <taxon>Echinozoa</taxon>
        <taxon>Holothuroidea</taxon>
        <taxon>Aspidochirotacea</taxon>
        <taxon>Aspidochirotida</taxon>
        <taxon>Stichopodidae</taxon>
        <taxon>Apostichopus</taxon>
    </lineage>
</organism>
<evidence type="ECO:0000313" key="6">
    <source>
        <dbReference type="Proteomes" id="UP000230750"/>
    </source>
</evidence>
<feature type="domain" description="Ig-like" evidence="4">
    <location>
        <begin position="30"/>
        <end position="129"/>
    </location>
</feature>
<keyword evidence="6" id="KW-1185">Reference proteome</keyword>
<dbReference type="GO" id="GO:0043005">
    <property type="term" value="C:neuron projection"/>
    <property type="evidence" value="ECO:0007669"/>
    <property type="project" value="TreeGrafter"/>
</dbReference>
<dbReference type="InterPro" id="IPR013151">
    <property type="entry name" value="Immunoglobulin_dom"/>
</dbReference>
<comment type="caution">
    <text evidence="5">The sequence shown here is derived from an EMBL/GenBank/DDBJ whole genome shotgun (WGS) entry which is preliminary data.</text>
</comment>
<dbReference type="SUPFAM" id="SSF48726">
    <property type="entry name" value="Immunoglobulin"/>
    <property type="match status" value="1"/>
</dbReference>
<gene>
    <name evidence="5" type="ORF">BSL78_21176</name>
</gene>
<dbReference type="InterPro" id="IPR007110">
    <property type="entry name" value="Ig-like_dom"/>
</dbReference>
<dbReference type="Pfam" id="PF00047">
    <property type="entry name" value="ig"/>
    <property type="match status" value="1"/>
</dbReference>
<dbReference type="PANTHER" id="PTHR12231:SF253">
    <property type="entry name" value="DPR-INTERACTING PROTEIN ETA, ISOFORM B-RELATED"/>
    <property type="match status" value="1"/>
</dbReference>
<keyword evidence="1" id="KW-0677">Repeat</keyword>
<proteinExistence type="predicted"/>
<protein>
    <submittedName>
        <fullName evidence="5">Putative titin</fullName>
    </submittedName>
</protein>
<dbReference type="Gene3D" id="2.60.40.10">
    <property type="entry name" value="Immunoglobulins"/>
    <property type="match status" value="1"/>
</dbReference>
<dbReference type="PANTHER" id="PTHR12231">
    <property type="entry name" value="CTX-RELATED TYPE I TRANSMEMBRANE PROTEIN"/>
    <property type="match status" value="1"/>
</dbReference>
<keyword evidence="3" id="KW-0393">Immunoglobulin domain</keyword>
<evidence type="ECO:0000256" key="3">
    <source>
        <dbReference type="ARBA" id="ARBA00023319"/>
    </source>
</evidence>
<dbReference type="PROSITE" id="PS50835">
    <property type="entry name" value="IG_LIKE"/>
    <property type="match status" value="1"/>
</dbReference>
<reference evidence="5 6" key="1">
    <citation type="journal article" date="2017" name="PLoS Biol.">
        <title>The sea cucumber genome provides insights into morphological evolution and visceral regeneration.</title>
        <authorList>
            <person name="Zhang X."/>
            <person name="Sun L."/>
            <person name="Yuan J."/>
            <person name="Sun Y."/>
            <person name="Gao Y."/>
            <person name="Zhang L."/>
            <person name="Li S."/>
            <person name="Dai H."/>
            <person name="Hamel J.F."/>
            <person name="Liu C."/>
            <person name="Yu Y."/>
            <person name="Liu S."/>
            <person name="Lin W."/>
            <person name="Guo K."/>
            <person name="Jin S."/>
            <person name="Xu P."/>
            <person name="Storey K.B."/>
            <person name="Huan P."/>
            <person name="Zhang T."/>
            <person name="Zhou Y."/>
            <person name="Zhang J."/>
            <person name="Lin C."/>
            <person name="Li X."/>
            <person name="Xing L."/>
            <person name="Huo D."/>
            <person name="Sun M."/>
            <person name="Wang L."/>
            <person name="Mercier A."/>
            <person name="Li F."/>
            <person name="Yang H."/>
            <person name="Xiang J."/>
        </authorList>
    </citation>
    <scope>NUCLEOTIDE SEQUENCE [LARGE SCALE GENOMIC DNA]</scope>
    <source>
        <strain evidence="5">Shaxun</strain>
        <tissue evidence="5">Muscle</tissue>
    </source>
</reference>
<evidence type="ECO:0000313" key="5">
    <source>
        <dbReference type="EMBL" id="PIK41963.1"/>
    </source>
</evidence>
<dbReference type="Proteomes" id="UP000230750">
    <property type="component" value="Unassembled WGS sequence"/>
</dbReference>
<dbReference type="EMBL" id="MRZV01000972">
    <property type="protein sequence ID" value="PIK41963.1"/>
    <property type="molecule type" value="Genomic_DNA"/>
</dbReference>
<dbReference type="InterPro" id="IPR013783">
    <property type="entry name" value="Ig-like_fold"/>
</dbReference>
<dbReference type="AlphaFoldDB" id="A0A2G8K1V7"/>
<sequence>MHNGKYKCHASNGHKQSIYEEFTVRVPSAPIVTVHTSTVRAPRNHTFHIGCMASSHPQITSLGSVSWFKGSRRIQNNRDDYRYSISDSNDGLTSISILNTPRVNSTVAGTYRCEFSNNQGSASQTIRLDGLFYHAPHRLTGNHDRRLELLLSQEKTDVALATVF</sequence>
<dbReference type="InterPro" id="IPR036179">
    <property type="entry name" value="Ig-like_dom_sf"/>
</dbReference>
<dbReference type="InterPro" id="IPR051170">
    <property type="entry name" value="Neural/epithelial_adhesion"/>
</dbReference>
<evidence type="ECO:0000256" key="2">
    <source>
        <dbReference type="ARBA" id="ARBA00023157"/>
    </source>
</evidence>
<accession>A0A2G8K1V7</accession>
<name>A0A2G8K1V7_STIJA</name>
<evidence type="ECO:0000259" key="4">
    <source>
        <dbReference type="PROSITE" id="PS50835"/>
    </source>
</evidence>